<reference evidence="6" key="2">
    <citation type="submission" date="2020-09" db="EMBL/GenBank/DDBJ databases">
        <authorList>
            <person name="Sun Q."/>
            <person name="Zhou Y."/>
        </authorList>
    </citation>
    <scope>NUCLEOTIDE SEQUENCE</scope>
    <source>
        <strain evidence="6">CGMCC 4.7110</strain>
    </source>
</reference>
<dbReference type="Pfam" id="PF02899">
    <property type="entry name" value="Phage_int_SAM_1"/>
    <property type="match status" value="1"/>
</dbReference>
<feature type="domain" description="Tyr recombinase" evidence="4">
    <location>
        <begin position="216"/>
        <end position="397"/>
    </location>
</feature>
<dbReference type="GO" id="GO:0006310">
    <property type="term" value="P:DNA recombination"/>
    <property type="evidence" value="ECO:0007669"/>
    <property type="project" value="UniProtKB-KW"/>
</dbReference>
<dbReference type="GO" id="GO:0015074">
    <property type="term" value="P:DNA integration"/>
    <property type="evidence" value="ECO:0007669"/>
    <property type="project" value="InterPro"/>
</dbReference>
<keyword evidence="1 3" id="KW-0238">DNA-binding</keyword>
<feature type="domain" description="Core-binding (CB)" evidence="5">
    <location>
        <begin position="108"/>
        <end position="193"/>
    </location>
</feature>
<dbReference type="InterPro" id="IPR044068">
    <property type="entry name" value="CB"/>
</dbReference>
<dbReference type="InterPro" id="IPR013762">
    <property type="entry name" value="Integrase-like_cat_sf"/>
</dbReference>
<dbReference type="GO" id="GO:0003677">
    <property type="term" value="F:DNA binding"/>
    <property type="evidence" value="ECO:0007669"/>
    <property type="project" value="UniProtKB-UniRule"/>
</dbReference>
<dbReference type="InterPro" id="IPR011010">
    <property type="entry name" value="DNA_brk_join_enz"/>
</dbReference>
<evidence type="ECO:0000259" key="5">
    <source>
        <dbReference type="PROSITE" id="PS51900"/>
    </source>
</evidence>
<accession>A0A918CY17</accession>
<dbReference type="PROSITE" id="PS51898">
    <property type="entry name" value="TYR_RECOMBINASE"/>
    <property type="match status" value="1"/>
</dbReference>
<dbReference type="InterPro" id="IPR004107">
    <property type="entry name" value="Integrase_SAM-like_N"/>
</dbReference>
<evidence type="ECO:0000259" key="4">
    <source>
        <dbReference type="PROSITE" id="PS51898"/>
    </source>
</evidence>
<evidence type="ECO:0000256" key="1">
    <source>
        <dbReference type="ARBA" id="ARBA00023125"/>
    </source>
</evidence>
<evidence type="ECO:0000256" key="3">
    <source>
        <dbReference type="PROSITE-ProRule" id="PRU01248"/>
    </source>
</evidence>
<name>A0A918CY17_9ACTN</name>
<proteinExistence type="predicted"/>
<dbReference type="Gene3D" id="1.10.443.10">
    <property type="entry name" value="Intergrase catalytic core"/>
    <property type="match status" value="1"/>
</dbReference>
<protein>
    <submittedName>
        <fullName evidence="6">Integrase/recombinase y4rA</fullName>
    </submittedName>
</protein>
<evidence type="ECO:0000256" key="2">
    <source>
        <dbReference type="ARBA" id="ARBA00023172"/>
    </source>
</evidence>
<dbReference type="Proteomes" id="UP000653411">
    <property type="component" value="Unassembled WGS sequence"/>
</dbReference>
<dbReference type="EMBL" id="BMML01000086">
    <property type="protein sequence ID" value="GGN47670.1"/>
    <property type="molecule type" value="Genomic_DNA"/>
</dbReference>
<dbReference type="SUPFAM" id="SSF56349">
    <property type="entry name" value="DNA breaking-rejoining enzymes"/>
    <property type="match status" value="1"/>
</dbReference>
<dbReference type="PROSITE" id="PS51900">
    <property type="entry name" value="CB"/>
    <property type="match status" value="1"/>
</dbReference>
<dbReference type="AlphaFoldDB" id="A0A918CY17"/>
<evidence type="ECO:0000313" key="7">
    <source>
        <dbReference type="Proteomes" id="UP000653411"/>
    </source>
</evidence>
<evidence type="ECO:0000313" key="6">
    <source>
        <dbReference type="EMBL" id="GGN47670.1"/>
    </source>
</evidence>
<dbReference type="CDD" id="cd01188">
    <property type="entry name" value="INT_RitA_C_like"/>
    <property type="match status" value="1"/>
</dbReference>
<dbReference type="PANTHER" id="PTHR30349">
    <property type="entry name" value="PHAGE INTEGRASE-RELATED"/>
    <property type="match status" value="1"/>
</dbReference>
<dbReference type="Pfam" id="PF00589">
    <property type="entry name" value="Phage_integrase"/>
    <property type="match status" value="1"/>
</dbReference>
<dbReference type="PANTHER" id="PTHR30349:SF90">
    <property type="entry name" value="TYROSINE RECOMBINASE XERD"/>
    <property type="match status" value="1"/>
</dbReference>
<keyword evidence="2" id="KW-0233">DNA recombination</keyword>
<dbReference type="InterPro" id="IPR002104">
    <property type="entry name" value="Integrase_catalytic"/>
</dbReference>
<reference evidence="6" key="1">
    <citation type="journal article" date="2014" name="Int. J. Syst. Evol. Microbiol.">
        <title>Complete genome sequence of Corynebacterium casei LMG S-19264T (=DSM 44701T), isolated from a smear-ripened cheese.</title>
        <authorList>
            <consortium name="US DOE Joint Genome Institute (JGI-PGF)"/>
            <person name="Walter F."/>
            <person name="Albersmeier A."/>
            <person name="Kalinowski J."/>
            <person name="Ruckert C."/>
        </authorList>
    </citation>
    <scope>NUCLEOTIDE SEQUENCE</scope>
    <source>
        <strain evidence="6">CGMCC 4.7110</strain>
    </source>
</reference>
<keyword evidence="7" id="KW-1185">Reference proteome</keyword>
<gene>
    <name evidence="6" type="ORF">GCM10011578_101400</name>
</gene>
<dbReference type="InterPro" id="IPR050090">
    <property type="entry name" value="Tyrosine_recombinase_XerCD"/>
</dbReference>
<organism evidence="6 7">
    <name type="scientific">Streptomyces fuscichromogenes</name>
    <dbReference type="NCBI Taxonomy" id="1324013"/>
    <lineage>
        <taxon>Bacteria</taxon>
        <taxon>Bacillati</taxon>
        <taxon>Actinomycetota</taxon>
        <taxon>Actinomycetes</taxon>
        <taxon>Kitasatosporales</taxon>
        <taxon>Streptomycetaceae</taxon>
        <taxon>Streptomyces</taxon>
    </lineage>
</organism>
<sequence length="404" mass="43833">MYERDPSRVVVTGPLAPYTVGLCTAVLRQGYTPISARELMHLAAHLSRWMSARGLTPAALTGPVIAEFLDERRRRYRKRRTPHALVPLLGYLRAVGAVPAAPVPVDSSEVGVLLEEYRRYLRGERGVAEVSIRRYLPPVRAFLATVPVPLEQGLAALTAEHVTRFVMEGAARRSTADAKKMVTGLRSVLRFLFVTGRTSRPLAGAVPTVANRRLAALPGRLTAGEAAALLSGCDRSTAAGRRDFAILTLLARLGLRACEAAAIEINDVDWRSGELTVRGKGGLADRLPLPADVGEALADYLLHGRPRGCSTTRLFLTERAPRRPIDASGVRALVARGCKRAGLPRLGAHRLRHTVASDLLAAGAPLPEIGQVLRHRSQLSTTIYAKVDRVRLRELARPWPGETA</sequence>
<comment type="caution">
    <text evidence="6">The sequence shown here is derived from an EMBL/GenBank/DDBJ whole genome shotgun (WGS) entry which is preliminary data.</text>
</comment>